<dbReference type="AlphaFoldDB" id="A0A0C2ZQ53"/>
<feature type="region of interest" description="Disordered" evidence="1">
    <location>
        <begin position="1"/>
        <end position="36"/>
    </location>
</feature>
<sequence length="60" mass="6748">MTSARSLGRLFGRPRNDCSTSNNQPHRKDLPCSLPGGKPYPPYVQLSWDAFQVTYSTPHL</sequence>
<gene>
    <name evidence="2" type="ORF">SCLCIDRAFT_1221738</name>
</gene>
<evidence type="ECO:0000313" key="2">
    <source>
        <dbReference type="EMBL" id="KIM54722.1"/>
    </source>
</evidence>
<dbReference type="EMBL" id="KN822148">
    <property type="protein sequence ID" value="KIM54722.1"/>
    <property type="molecule type" value="Genomic_DNA"/>
</dbReference>
<protein>
    <submittedName>
        <fullName evidence="2">Uncharacterized protein</fullName>
    </submittedName>
</protein>
<evidence type="ECO:0000256" key="1">
    <source>
        <dbReference type="SAM" id="MobiDB-lite"/>
    </source>
</evidence>
<reference evidence="2 3" key="1">
    <citation type="submission" date="2014-04" db="EMBL/GenBank/DDBJ databases">
        <authorList>
            <consortium name="DOE Joint Genome Institute"/>
            <person name="Kuo A."/>
            <person name="Kohler A."/>
            <person name="Nagy L.G."/>
            <person name="Floudas D."/>
            <person name="Copeland A."/>
            <person name="Barry K.W."/>
            <person name="Cichocki N."/>
            <person name="Veneault-Fourrey C."/>
            <person name="LaButti K."/>
            <person name="Lindquist E.A."/>
            <person name="Lipzen A."/>
            <person name="Lundell T."/>
            <person name="Morin E."/>
            <person name="Murat C."/>
            <person name="Sun H."/>
            <person name="Tunlid A."/>
            <person name="Henrissat B."/>
            <person name="Grigoriev I.V."/>
            <person name="Hibbett D.S."/>
            <person name="Martin F."/>
            <person name="Nordberg H.P."/>
            <person name="Cantor M.N."/>
            <person name="Hua S.X."/>
        </authorList>
    </citation>
    <scope>NUCLEOTIDE SEQUENCE [LARGE SCALE GENOMIC DNA]</scope>
    <source>
        <strain evidence="2 3">Foug A</strain>
    </source>
</reference>
<proteinExistence type="predicted"/>
<accession>A0A0C2ZQ53</accession>
<keyword evidence="3" id="KW-1185">Reference proteome</keyword>
<dbReference type="InParanoid" id="A0A0C2ZQ53"/>
<dbReference type="HOGENOM" id="CLU_2943116_0_0_1"/>
<reference evidence="3" key="2">
    <citation type="submission" date="2015-01" db="EMBL/GenBank/DDBJ databases">
        <title>Evolutionary Origins and Diversification of the Mycorrhizal Mutualists.</title>
        <authorList>
            <consortium name="DOE Joint Genome Institute"/>
            <consortium name="Mycorrhizal Genomics Consortium"/>
            <person name="Kohler A."/>
            <person name="Kuo A."/>
            <person name="Nagy L.G."/>
            <person name="Floudas D."/>
            <person name="Copeland A."/>
            <person name="Barry K.W."/>
            <person name="Cichocki N."/>
            <person name="Veneault-Fourrey C."/>
            <person name="LaButti K."/>
            <person name="Lindquist E.A."/>
            <person name="Lipzen A."/>
            <person name="Lundell T."/>
            <person name="Morin E."/>
            <person name="Murat C."/>
            <person name="Riley R."/>
            <person name="Ohm R."/>
            <person name="Sun H."/>
            <person name="Tunlid A."/>
            <person name="Henrissat B."/>
            <person name="Grigoriev I.V."/>
            <person name="Hibbett D.S."/>
            <person name="Martin F."/>
        </authorList>
    </citation>
    <scope>NUCLEOTIDE SEQUENCE [LARGE SCALE GENOMIC DNA]</scope>
    <source>
        <strain evidence="3">Foug A</strain>
    </source>
</reference>
<organism evidence="2 3">
    <name type="scientific">Scleroderma citrinum Foug A</name>
    <dbReference type="NCBI Taxonomy" id="1036808"/>
    <lineage>
        <taxon>Eukaryota</taxon>
        <taxon>Fungi</taxon>
        <taxon>Dikarya</taxon>
        <taxon>Basidiomycota</taxon>
        <taxon>Agaricomycotina</taxon>
        <taxon>Agaricomycetes</taxon>
        <taxon>Agaricomycetidae</taxon>
        <taxon>Boletales</taxon>
        <taxon>Sclerodermatineae</taxon>
        <taxon>Sclerodermataceae</taxon>
        <taxon>Scleroderma</taxon>
    </lineage>
</organism>
<dbReference type="Proteomes" id="UP000053989">
    <property type="component" value="Unassembled WGS sequence"/>
</dbReference>
<name>A0A0C2ZQ53_9AGAM</name>
<evidence type="ECO:0000313" key="3">
    <source>
        <dbReference type="Proteomes" id="UP000053989"/>
    </source>
</evidence>